<evidence type="ECO:0000256" key="3">
    <source>
        <dbReference type="ARBA" id="ARBA00022527"/>
    </source>
</evidence>
<comment type="catalytic activity">
    <reaction evidence="9">
        <text>L-seryl-[protein] + ATP = O-phospho-L-seryl-[protein] + ADP + H(+)</text>
        <dbReference type="Rhea" id="RHEA:17989"/>
        <dbReference type="Rhea" id="RHEA-COMP:9863"/>
        <dbReference type="Rhea" id="RHEA-COMP:11604"/>
        <dbReference type="ChEBI" id="CHEBI:15378"/>
        <dbReference type="ChEBI" id="CHEBI:29999"/>
        <dbReference type="ChEBI" id="CHEBI:30616"/>
        <dbReference type="ChEBI" id="CHEBI:83421"/>
        <dbReference type="ChEBI" id="CHEBI:456216"/>
        <dbReference type="EC" id="2.7.11.1"/>
    </reaction>
</comment>
<dbReference type="Proteomes" id="UP000606274">
    <property type="component" value="Unassembled WGS sequence"/>
</dbReference>
<dbReference type="InterPro" id="IPR017441">
    <property type="entry name" value="Protein_kinase_ATP_BS"/>
</dbReference>
<proteinExistence type="inferred from homology"/>
<feature type="compositionally biased region" description="Polar residues" evidence="11">
    <location>
        <begin position="137"/>
        <end position="146"/>
    </location>
</feature>
<evidence type="ECO:0000256" key="7">
    <source>
        <dbReference type="ARBA" id="ARBA00022840"/>
    </source>
</evidence>
<dbReference type="OrthoDB" id="8596411at2759"/>
<gene>
    <name evidence="13" type="ORF">HF521_017919</name>
</gene>
<dbReference type="GO" id="GO:0005524">
    <property type="term" value="F:ATP binding"/>
    <property type="evidence" value="ECO:0007669"/>
    <property type="project" value="UniProtKB-UniRule"/>
</dbReference>
<dbReference type="EMBL" id="JABFDY010000004">
    <property type="protein sequence ID" value="KAF7708862.1"/>
    <property type="molecule type" value="Genomic_DNA"/>
</dbReference>
<feature type="compositionally biased region" description="Basic and acidic residues" evidence="11">
    <location>
        <begin position="166"/>
        <end position="175"/>
    </location>
</feature>
<evidence type="ECO:0000313" key="14">
    <source>
        <dbReference type="Proteomes" id="UP000606274"/>
    </source>
</evidence>
<feature type="compositionally biased region" description="Polar residues" evidence="11">
    <location>
        <begin position="37"/>
        <end position="50"/>
    </location>
</feature>
<feature type="compositionally biased region" description="Polar residues" evidence="11">
    <location>
        <begin position="247"/>
        <end position="256"/>
    </location>
</feature>
<evidence type="ECO:0000256" key="8">
    <source>
        <dbReference type="ARBA" id="ARBA00047899"/>
    </source>
</evidence>
<evidence type="ECO:0000256" key="10">
    <source>
        <dbReference type="PROSITE-ProRule" id="PRU10141"/>
    </source>
</evidence>
<dbReference type="Gene3D" id="1.10.510.10">
    <property type="entry name" value="Transferase(Phosphotransferase) domain 1"/>
    <property type="match status" value="1"/>
</dbReference>
<evidence type="ECO:0000259" key="12">
    <source>
        <dbReference type="PROSITE" id="PS50011"/>
    </source>
</evidence>
<feature type="region of interest" description="Disordered" evidence="11">
    <location>
        <begin position="34"/>
        <end position="96"/>
    </location>
</feature>
<dbReference type="GO" id="GO:0043066">
    <property type="term" value="P:negative regulation of apoptotic process"/>
    <property type="evidence" value="ECO:0007669"/>
    <property type="project" value="TreeGrafter"/>
</dbReference>
<feature type="compositionally biased region" description="Basic residues" evidence="11">
    <location>
        <begin position="149"/>
        <end position="165"/>
    </location>
</feature>
<dbReference type="PROSITE" id="PS00108">
    <property type="entry name" value="PROTEIN_KINASE_ST"/>
    <property type="match status" value="1"/>
</dbReference>
<dbReference type="GO" id="GO:0004674">
    <property type="term" value="F:protein serine/threonine kinase activity"/>
    <property type="evidence" value="ECO:0007669"/>
    <property type="project" value="UniProtKB-KW"/>
</dbReference>
<dbReference type="InterPro" id="IPR000719">
    <property type="entry name" value="Prot_kinase_dom"/>
</dbReference>
<name>A0A8T0BNK3_SILME</name>
<dbReference type="InterPro" id="IPR008271">
    <property type="entry name" value="Ser/Thr_kinase_AS"/>
</dbReference>
<dbReference type="AlphaFoldDB" id="A0A8T0BNK3"/>
<sequence>MKEYIKRVPYIFINALNALKLLGIKNSLLECGDPKTQHQGSNQTNLTKSSFRGKRKSAHLAGKNEPQQKRPRKQTQNNPVLANSPKVAVNNNKHSGFCNKKKTYIKRVSYLNLRTLKLLGIKESLFREQFTDAKAQHQGSNQTDLSSARGKRQVKSSSRSKRKSAHLPDENEPQQKRSRTQLTQDNHDLADSPKLAVNNNQHSGCLNVKKSAYIKCVSKSCLCVPKLLRTKEKSLSQEQVADPRAQHQWSNQTDLPKSSARGKRKTTNLLDENECEQRNTRTQITHENPDLLNSSKLPSKHVGTANFKNEYEEGELLGKGGFGCVFTGIRKADGLPVAIKYVSKQESPEELEIPGHGYLPTEVALMSIVNTEPFCSNILRILEWYDDHDKYIMILERPEPCEDLDQFRKKHGSRLPEFMARKLMFQLLKALKHCKSRGILHRDIKPENILVQTDTLNIKLFDFGCGDLVKDCYNEFAGTFDYAPPEWYKKKQYLADPATAWTVGMTLYKLVCGSLPFKTRNQLKRGFVHFPKNMSQECSHLIRWCLRVKAENRPSLEQIEHHQWFHLSGLTVQTAGQETKTLH</sequence>
<evidence type="ECO:0000256" key="5">
    <source>
        <dbReference type="ARBA" id="ARBA00022741"/>
    </source>
</evidence>
<evidence type="ECO:0000256" key="1">
    <source>
        <dbReference type="ARBA" id="ARBA00005505"/>
    </source>
</evidence>
<dbReference type="InterPro" id="IPR051138">
    <property type="entry name" value="PIM_Ser/Thr_kinase"/>
</dbReference>
<organism evidence="13 14">
    <name type="scientific">Silurus meridionalis</name>
    <name type="common">Southern catfish</name>
    <name type="synonym">Silurus soldatovi meridionalis</name>
    <dbReference type="NCBI Taxonomy" id="175797"/>
    <lineage>
        <taxon>Eukaryota</taxon>
        <taxon>Metazoa</taxon>
        <taxon>Chordata</taxon>
        <taxon>Craniata</taxon>
        <taxon>Vertebrata</taxon>
        <taxon>Euteleostomi</taxon>
        <taxon>Actinopterygii</taxon>
        <taxon>Neopterygii</taxon>
        <taxon>Teleostei</taxon>
        <taxon>Ostariophysi</taxon>
        <taxon>Siluriformes</taxon>
        <taxon>Siluridae</taxon>
        <taxon>Silurus</taxon>
    </lineage>
</organism>
<evidence type="ECO:0000313" key="13">
    <source>
        <dbReference type="EMBL" id="KAF7708862.1"/>
    </source>
</evidence>
<protein>
    <recommendedName>
        <fullName evidence="2">non-specific serine/threonine protein kinase</fullName>
        <ecNumber evidence="2">2.7.11.1</ecNumber>
    </recommendedName>
</protein>
<comment type="catalytic activity">
    <reaction evidence="8">
        <text>L-threonyl-[protein] + ATP = O-phospho-L-threonyl-[protein] + ADP + H(+)</text>
        <dbReference type="Rhea" id="RHEA:46608"/>
        <dbReference type="Rhea" id="RHEA-COMP:11060"/>
        <dbReference type="Rhea" id="RHEA-COMP:11605"/>
        <dbReference type="ChEBI" id="CHEBI:15378"/>
        <dbReference type="ChEBI" id="CHEBI:30013"/>
        <dbReference type="ChEBI" id="CHEBI:30616"/>
        <dbReference type="ChEBI" id="CHEBI:61977"/>
        <dbReference type="ChEBI" id="CHEBI:456216"/>
        <dbReference type="EC" id="2.7.11.1"/>
    </reaction>
</comment>
<keyword evidence="4" id="KW-0808">Transferase</keyword>
<keyword evidence="3" id="KW-0723">Serine/threonine-protein kinase</keyword>
<evidence type="ECO:0000256" key="11">
    <source>
        <dbReference type="SAM" id="MobiDB-lite"/>
    </source>
</evidence>
<dbReference type="GO" id="GO:0005737">
    <property type="term" value="C:cytoplasm"/>
    <property type="evidence" value="ECO:0007669"/>
    <property type="project" value="TreeGrafter"/>
</dbReference>
<feature type="binding site" evidence="10">
    <location>
        <position position="340"/>
    </location>
    <ligand>
        <name>ATP</name>
        <dbReference type="ChEBI" id="CHEBI:30616"/>
    </ligand>
</feature>
<evidence type="ECO:0000256" key="9">
    <source>
        <dbReference type="ARBA" id="ARBA00048679"/>
    </source>
</evidence>
<accession>A0A8T0BNK3</accession>
<dbReference type="PROSITE" id="PS50011">
    <property type="entry name" value="PROTEIN_KINASE_DOM"/>
    <property type="match status" value="1"/>
</dbReference>
<keyword evidence="14" id="KW-1185">Reference proteome</keyword>
<comment type="similarity">
    <text evidence="1">Belongs to the protein kinase superfamily. CAMK Ser/Thr protein kinase family. PIM subfamily.</text>
</comment>
<dbReference type="PANTHER" id="PTHR22984">
    <property type="entry name" value="SERINE/THREONINE-PROTEIN KINASE PIM"/>
    <property type="match status" value="1"/>
</dbReference>
<keyword evidence="6" id="KW-0418">Kinase</keyword>
<dbReference type="Gene3D" id="3.30.200.20">
    <property type="entry name" value="Phosphorylase Kinase, domain 1"/>
    <property type="match status" value="1"/>
</dbReference>
<dbReference type="PANTHER" id="PTHR22984:SF11">
    <property type="entry name" value="AURORA KINASE-RELATED"/>
    <property type="match status" value="1"/>
</dbReference>
<feature type="region of interest" description="Disordered" evidence="11">
    <location>
        <begin position="235"/>
        <end position="266"/>
    </location>
</feature>
<evidence type="ECO:0000256" key="2">
    <source>
        <dbReference type="ARBA" id="ARBA00012513"/>
    </source>
</evidence>
<comment type="caution">
    <text evidence="13">The sequence shown here is derived from an EMBL/GenBank/DDBJ whole genome shotgun (WGS) entry which is preliminary data.</text>
</comment>
<feature type="region of interest" description="Disordered" evidence="11">
    <location>
        <begin position="133"/>
        <end position="184"/>
    </location>
</feature>
<dbReference type="InterPro" id="IPR011009">
    <property type="entry name" value="Kinase-like_dom_sf"/>
</dbReference>
<dbReference type="SMART" id="SM00220">
    <property type="entry name" value="S_TKc"/>
    <property type="match status" value="1"/>
</dbReference>
<dbReference type="PROSITE" id="PS00107">
    <property type="entry name" value="PROTEIN_KINASE_ATP"/>
    <property type="match status" value="1"/>
</dbReference>
<reference evidence="13" key="1">
    <citation type="submission" date="2020-08" db="EMBL/GenBank/DDBJ databases">
        <title>Chromosome-level assembly of Southern catfish (Silurus meridionalis) provides insights into visual adaptation to the nocturnal and benthic lifestyles.</title>
        <authorList>
            <person name="Zhang Y."/>
            <person name="Wang D."/>
            <person name="Peng Z."/>
        </authorList>
    </citation>
    <scope>NUCLEOTIDE SEQUENCE</scope>
    <source>
        <strain evidence="13">SWU-2019-XX</strain>
        <tissue evidence="13">Muscle</tissue>
    </source>
</reference>
<feature type="domain" description="Protein kinase" evidence="12">
    <location>
        <begin position="311"/>
        <end position="565"/>
    </location>
</feature>
<dbReference type="GO" id="GO:0007346">
    <property type="term" value="P:regulation of mitotic cell cycle"/>
    <property type="evidence" value="ECO:0007669"/>
    <property type="project" value="TreeGrafter"/>
</dbReference>
<dbReference type="EC" id="2.7.11.1" evidence="2"/>
<dbReference type="Pfam" id="PF00069">
    <property type="entry name" value="Pkinase"/>
    <property type="match status" value="1"/>
</dbReference>
<dbReference type="SUPFAM" id="SSF56112">
    <property type="entry name" value="Protein kinase-like (PK-like)"/>
    <property type="match status" value="1"/>
</dbReference>
<keyword evidence="7 10" id="KW-0067">ATP-binding</keyword>
<evidence type="ECO:0000256" key="4">
    <source>
        <dbReference type="ARBA" id="ARBA00022679"/>
    </source>
</evidence>
<evidence type="ECO:0000256" key="6">
    <source>
        <dbReference type="ARBA" id="ARBA00022777"/>
    </source>
</evidence>
<keyword evidence="5 10" id="KW-0547">Nucleotide-binding</keyword>